<gene>
    <name evidence="1" type="ORF">GIB67_028303</name>
</gene>
<protein>
    <submittedName>
        <fullName evidence="1">Uncharacterized protein</fullName>
    </submittedName>
</protein>
<organism evidence="1 2">
    <name type="scientific">Kingdonia uniflora</name>
    <dbReference type="NCBI Taxonomy" id="39325"/>
    <lineage>
        <taxon>Eukaryota</taxon>
        <taxon>Viridiplantae</taxon>
        <taxon>Streptophyta</taxon>
        <taxon>Embryophyta</taxon>
        <taxon>Tracheophyta</taxon>
        <taxon>Spermatophyta</taxon>
        <taxon>Magnoliopsida</taxon>
        <taxon>Ranunculales</taxon>
        <taxon>Circaeasteraceae</taxon>
        <taxon>Kingdonia</taxon>
    </lineage>
</organism>
<accession>A0A7J7MHT5</accession>
<keyword evidence="2" id="KW-1185">Reference proteome</keyword>
<dbReference type="AlphaFoldDB" id="A0A7J7MHT5"/>
<evidence type="ECO:0000313" key="2">
    <source>
        <dbReference type="Proteomes" id="UP000541444"/>
    </source>
</evidence>
<name>A0A7J7MHT5_9MAGN</name>
<evidence type="ECO:0000313" key="1">
    <source>
        <dbReference type="EMBL" id="KAF6154411.1"/>
    </source>
</evidence>
<sequence length="431" mass="48879">MIESLGRCGVASELGLVSLEYWFYEYCGVSHPIVKEDVKFTAYPRLRAWERGNRRKENDQATNLIIQGKFYIDHRIVDTITQEPWLESTASEIDDVLTVKLLSREERETYASYWAEQTSEVGHMSIDSQRMGNIDLFGLTALRAGTVPMVVMSASAHSFSFSQDFSLPGETEGLDLGLHMEWTGRREMLPITRMRDPLPMYSSYDTEKLRYLTPGIRKIDSIDHQLFAPDLQLRRGRDVRMVQLPPRDGARTRQCGSDPKSIRIDFALRCLIRIDLGSIRIDFTLKYFNLLDIRDLAVKRTSCVLPRGVLFTAKSLISKPTSSSPFAFPHFILLSSIENLFTIWYYTLLSTPQPQMSSSSPDSSIPDPPGLSSSSSSEDLIFDCAVAICILYQATMNIVVKDATSSYGESVTGRKDKIKKRDYQLGHYNII</sequence>
<reference evidence="1 2" key="1">
    <citation type="journal article" date="2020" name="IScience">
        <title>Genome Sequencing of the Endangered Kingdonia uniflora (Circaeasteraceae, Ranunculales) Reveals Potential Mechanisms of Evolutionary Specialization.</title>
        <authorList>
            <person name="Sun Y."/>
            <person name="Deng T."/>
            <person name="Zhang A."/>
            <person name="Moore M.J."/>
            <person name="Landis J.B."/>
            <person name="Lin N."/>
            <person name="Zhang H."/>
            <person name="Zhang X."/>
            <person name="Huang J."/>
            <person name="Zhang X."/>
            <person name="Sun H."/>
            <person name="Wang H."/>
        </authorList>
    </citation>
    <scope>NUCLEOTIDE SEQUENCE [LARGE SCALE GENOMIC DNA]</scope>
    <source>
        <strain evidence="1">TB1705</strain>
        <tissue evidence="1">Leaf</tissue>
    </source>
</reference>
<dbReference type="Proteomes" id="UP000541444">
    <property type="component" value="Unassembled WGS sequence"/>
</dbReference>
<dbReference type="EMBL" id="JACGCM010001497">
    <property type="protein sequence ID" value="KAF6154411.1"/>
    <property type="molecule type" value="Genomic_DNA"/>
</dbReference>
<comment type="caution">
    <text evidence="1">The sequence shown here is derived from an EMBL/GenBank/DDBJ whole genome shotgun (WGS) entry which is preliminary data.</text>
</comment>
<proteinExistence type="predicted"/>